<keyword evidence="4 10" id="KW-0418">Kinase</keyword>
<evidence type="ECO:0000313" key="11">
    <source>
        <dbReference type="Proteomes" id="UP000181956"/>
    </source>
</evidence>
<keyword evidence="2" id="KW-0808">Transferase</keyword>
<dbReference type="GO" id="GO:0008993">
    <property type="term" value="F:rhamnulokinase activity"/>
    <property type="evidence" value="ECO:0007669"/>
    <property type="project" value="InterPro"/>
</dbReference>
<evidence type="ECO:0000313" key="10">
    <source>
        <dbReference type="EMBL" id="SDR86218.1"/>
    </source>
</evidence>
<evidence type="ECO:0000256" key="6">
    <source>
        <dbReference type="ARBA" id="ARBA00023157"/>
    </source>
</evidence>
<dbReference type="EMBL" id="LT629742">
    <property type="protein sequence ID" value="SDR86218.1"/>
    <property type="molecule type" value="Genomic_DNA"/>
</dbReference>
<evidence type="ECO:0000256" key="4">
    <source>
        <dbReference type="ARBA" id="ARBA00022777"/>
    </source>
</evidence>
<evidence type="ECO:0000256" key="3">
    <source>
        <dbReference type="ARBA" id="ARBA00022741"/>
    </source>
</evidence>
<feature type="domain" description="Carbohydrate kinase FGGY N-terminal" evidence="8">
    <location>
        <begin position="9"/>
        <end position="245"/>
    </location>
</feature>
<evidence type="ECO:0000256" key="5">
    <source>
        <dbReference type="ARBA" id="ARBA00022840"/>
    </source>
</evidence>
<dbReference type="InterPro" id="IPR013449">
    <property type="entry name" value="Rhamnulokinase"/>
</dbReference>
<dbReference type="SUPFAM" id="SSF53067">
    <property type="entry name" value="Actin-like ATPase domain"/>
    <property type="match status" value="2"/>
</dbReference>
<protein>
    <submittedName>
        <fullName evidence="10">Rhamnulokinase</fullName>
    </submittedName>
</protein>
<accession>A0A1H1MHG9</accession>
<feature type="domain" description="Carbohydrate kinase FGGY C-terminal" evidence="9">
    <location>
        <begin position="255"/>
        <end position="446"/>
    </location>
</feature>
<organism evidence="10 11">
    <name type="scientific">Microterricola viridarii</name>
    <dbReference type="NCBI Taxonomy" id="412690"/>
    <lineage>
        <taxon>Bacteria</taxon>
        <taxon>Bacillati</taxon>
        <taxon>Actinomycetota</taxon>
        <taxon>Actinomycetes</taxon>
        <taxon>Micrococcales</taxon>
        <taxon>Microbacteriaceae</taxon>
        <taxon>Microterricola</taxon>
    </lineage>
</organism>
<dbReference type="PANTHER" id="PTHR10196:SF93">
    <property type="entry name" value="L-RHAMNULOKINASE"/>
    <property type="match status" value="1"/>
</dbReference>
<name>A0A1H1MHG9_9MICO</name>
<reference evidence="11" key="1">
    <citation type="submission" date="2016-10" db="EMBL/GenBank/DDBJ databases">
        <authorList>
            <person name="Varghese N."/>
            <person name="Submissions S."/>
        </authorList>
    </citation>
    <scope>NUCLEOTIDE SEQUENCE [LARGE SCALE GENOMIC DNA]</scope>
    <source>
        <strain evidence="11">DSM 21772</strain>
    </source>
</reference>
<dbReference type="InterPro" id="IPR018485">
    <property type="entry name" value="FGGY_C"/>
</dbReference>
<dbReference type="GO" id="GO:0006071">
    <property type="term" value="P:glycerol metabolic process"/>
    <property type="evidence" value="ECO:0007669"/>
    <property type="project" value="TreeGrafter"/>
</dbReference>
<dbReference type="GO" id="GO:0005524">
    <property type="term" value="F:ATP binding"/>
    <property type="evidence" value="ECO:0007669"/>
    <property type="project" value="UniProtKB-KW"/>
</dbReference>
<dbReference type="OrthoDB" id="9761504at2"/>
<dbReference type="InterPro" id="IPR018484">
    <property type="entry name" value="FGGY_N"/>
</dbReference>
<keyword evidence="7" id="KW-0684">Rhamnose metabolism</keyword>
<dbReference type="InterPro" id="IPR043129">
    <property type="entry name" value="ATPase_NBD"/>
</dbReference>
<evidence type="ECO:0000256" key="1">
    <source>
        <dbReference type="ARBA" id="ARBA00009156"/>
    </source>
</evidence>
<gene>
    <name evidence="10" type="ORF">SAMN04489834_0399</name>
</gene>
<dbReference type="Proteomes" id="UP000181956">
    <property type="component" value="Chromosome I"/>
</dbReference>
<evidence type="ECO:0000259" key="9">
    <source>
        <dbReference type="Pfam" id="PF02782"/>
    </source>
</evidence>
<dbReference type="Gene3D" id="3.30.420.40">
    <property type="match status" value="2"/>
</dbReference>
<dbReference type="RefSeq" id="WP_083362551.1">
    <property type="nucleotide sequence ID" value="NZ_LT629742.1"/>
</dbReference>
<evidence type="ECO:0000259" key="8">
    <source>
        <dbReference type="Pfam" id="PF00370"/>
    </source>
</evidence>
<evidence type="ECO:0000256" key="2">
    <source>
        <dbReference type="ARBA" id="ARBA00022679"/>
    </source>
</evidence>
<keyword evidence="5" id="KW-0067">ATP-binding</keyword>
<dbReference type="GO" id="GO:0004370">
    <property type="term" value="F:glycerol kinase activity"/>
    <property type="evidence" value="ECO:0007669"/>
    <property type="project" value="TreeGrafter"/>
</dbReference>
<dbReference type="CDD" id="cd07771">
    <property type="entry name" value="ASKHA_NBD_FGGY_RhaB-like"/>
    <property type="match status" value="1"/>
</dbReference>
<keyword evidence="3" id="KW-0547">Nucleotide-binding</keyword>
<dbReference type="GO" id="GO:0019301">
    <property type="term" value="P:rhamnose catabolic process"/>
    <property type="evidence" value="ECO:0007669"/>
    <property type="project" value="InterPro"/>
</dbReference>
<keyword evidence="11" id="KW-1185">Reference proteome</keyword>
<keyword evidence="6" id="KW-1015">Disulfide bond</keyword>
<comment type="similarity">
    <text evidence="1">Belongs to the FGGY kinase family.</text>
</comment>
<dbReference type="STRING" id="412690.SAMN04489834_0399"/>
<dbReference type="GO" id="GO:0005829">
    <property type="term" value="C:cytosol"/>
    <property type="evidence" value="ECO:0007669"/>
    <property type="project" value="TreeGrafter"/>
</dbReference>
<dbReference type="AlphaFoldDB" id="A0A1H1MHG9"/>
<dbReference type="Pfam" id="PF00370">
    <property type="entry name" value="FGGY_N"/>
    <property type="match status" value="1"/>
</dbReference>
<sequence length="473" mass="50955">MNAFGRVAALDFGATSGRVIVGEVSKDQLRMQTFARFANRPVPVGGRLHWDVLSLWQDALDGVAAAIREVPDLSSVATDTWGVDYGLFRGGRLLANPTHYRDERTNSVVAGVNARMPEAEQYRRAGIQTLPINTIYQFAAEAEDQVVEWADSALLMPDLFTYWLSGARIAERTMASTTGLLDARSREWNAELVAAAGIPMALLPALVDAGTAVGPLRADVARAVGAPRRVEVVAVGSHDTASAVVAVPMEPESAAYISCGTWGLVGVERSHPVLSEEARLAGFTNEAGVDGRYLLMHNVMGLWILTEAVRQWERHGETVELQSLLAAAAAVSVDLPVFDVNDARFLPPGDMPARITEWCIERGLTPPQNLAEMTRCIIESLACAFADAAQRAGRLGGVAVQRIHIVGGGCQNELLCQRTADRAGLPVLAGPVEATALGNILVQARTMGHIAGDLDELRDLVRRTNEPVRYEPR</sequence>
<proteinExistence type="inferred from homology"/>
<dbReference type="Pfam" id="PF02782">
    <property type="entry name" value="FGGY_C"/>
    <property type="match status" value="1"/>
</dbReference>
<dbReference type="PANTHER" id="PTHR10196">
    <property type="entry name" value="SUGAR KINASE"/>
    <property type="match status" value="1"/>
</dbReference>
<evidence type="ECO:0000256" key="7">
    <source>
        <dbReference type="ARBA" id="ARBA00023308"/>
    </source>
</evidence>